<dbReference type="PROSITE" id="PS51194">
    <property type="entry name" value="HELICASE_CTER"/>
    <property type="match status" value="1"/>
</dbReference>
<keyword evidence="3" id="KW-1185">Reference proteome</keyword>
<name>A0A9P6CVN3_9AGAR</name>
<dbReference type="Gene3D" id="3.40.50.300">
    <property type="entry name" value="P-loop containing nucleotide triphosphate hydrolases"/>
    <property type="match status" value="1"/>
</dbReference>
<evidence type="ECO:0000313" key="3">
    <source>
        <dbReference type="Proteomes" id="UP000807469"/>
    </source>
</evidence>
<accession>A0A9P6CVN3</accession>
<dbReference type="InterPro" id="IPR027417">
    <property type="entry name" value="P-loop_NTPase"/>
</dbReference>
<gene>
    <name evidence="2" type="ORF">BDN70DRAFT_963849</name>
</gene>
<feature type="domain" description="Helicase C-terminal" evidence="1">
    <location>
        <begin position="14"/>
        <end position="83"/>
    </location>
</feature>
<evidence type="ECO:0000259" key="1">
    <source>
        <dbReference type="PROSITE" id="PS51194"/>
    </source>
</evidence>
<dbReference type="AlphaFoldDB" id="A0A9P6CVN3"/>
<dbReference type="InterPro" id="IPR001650">
    <property type="entry name" value="Helicase_C-like"/>
</dbReference>
<reference evidence="2" key="1">
    <citation type="submission" date="2020-11" db="EMBL/GenBank/DDBJ databases">
        <authorList>
            <consortium name="DOE Joint Genome Institute"/>
            <person name="Ahrendt S."/>
            <person name="Riley R."/>
            <person name="Andreopoulos W."/>
            <person name="Labutti K."/>
            <person name="Pangilinan J."/>
            <person name="Ruiz-Duenas F.J."/>
            <person name="Barrasa J.M."/>
            <person name="Sanchez-Garcia M."/>
            <person name="Camarero S."/>
            <person name="Miyauchi S."/>
            <person name="Serrano A."/>
            <person name="Linde D."/>
            <person name="Babiker R."/>
            <person name="Drula E."/>
            <person name="Ayuso-Fernandez I."/>
            <person name="Pacheco R."/>
            <person name="Padilla G."/>
            <person name="Ferreira P."/>
            <person name="Barriuso J."/>
            <person name="Kellner H."/>
            <person name="Castanera R."/>
            <person name="Alfaro M."/>
            <person name="Ramirez L."/>
            <person name="Pisabarro A.G."/>
            <person name="Kuo A."/>
            <person name="Tritt A."/>
            <person name="Lipzen A."/>
            <person name="He G."/>
            <person name="Yan M."/>
            <person name="Ng V."/>
            <person name="Cullen D."/>
            <person name="Martin F."/>
            <person name="Rosso M.-N."/>
            <person name="Henrissat B."/>
            <person name="Hibbett D."/>
            <person name="Martinez A.T."/>
            <person name="Grigoriev I.V."/>
        </authorList>
    </citation>
    <scope>NUCLEOTIDE SEQUENCE</scope>
    <source>
        <strain evidence="2">CIRM-BRFM 674</strain>
    </source>
</reference>
<dbReference type="OrthoDB" id="2152248at2759"/>
<comment type="caution">
    <text evidence="2">The sequence shown here is derived from an EMBL/GenBank/DDBJ whole genome shotgun (WGS) entry which is preliminary data.</text>
</comment>
<dbReference type="SUPFAM" id="SSF53474">
    <property type="entry name" value="alpha/beta-Hydrolases"/>
    <property type="match status" value="1"/>
</dbReference>
<evidence type="ECO:0000313" key="2">
    <source>
        <dbReference type="EMBL" id="KAF9473753.1"/>
    </source>
</evidence>
<dbReference type="Pfam" id="PF00271">
    <property type="entry name" value="Helicase_C"/>
    <property type="match status" value="1"/>
</dbReference>
<proteinExistence type="predicted"/>
<dbReference type="PANTHER" id="PTHR47381:SF3">
    <property type="entry name" value="ALPHA_BETA-HYDROLASES SUPERFAMILY PROTEIN"/>
    <property type="match status" value="1"/>
</dbReference>
<protein>
    <submittedName>
        <fullName evidence="2">Alpha/beta-hydrolase</fullName>
    </submittedName>
</protein>
<sequence>MASLLHIGILPYTDVKDVGYVINYDFPNNCEDYIHRIGRTGRAGMKGISYTYFTTDNSKCARELVGILREAKAVIPPQLEEMASYGGGGGRGRYGGGGRGRGGGGGGGGRYGGGGGGYGGGGGGYGGRGGGGGDLMSTKEIINIGGISTNVYKCAGPLTSAIAVAFVLHGRTGSATDVNPLVEKLMQKANSSVDLKRNLYVVTLDHRNHGGRVLEVKTNNTWTEAEPNERHAIDMYSIQVGTAKDVSFIMDFLPAYLFPNQECTIDAWGVIGISLGGHSTWIELAQDPRVQVGIPIIGCPDYLELISRRAKTSNIPFGPPYIPSSFIKFVETFDPASKDYQSADVSNPFLGKKILVLSGADDMLVPWVASEKFVDGLCVGRGGVKKVVVQKDVGHACTPEMVVHAADFVQEHLCGNK</sequence>
<organism evidence="2 3">
    <name type="scientific">Pholiota conissans</name>
    <dbReference type="NCBI Taxonomy" id="109636"/>
    <lineage>
        <taxon>Eukaryota</taxon>
        <taxon>Fungi</taxon>
        <taxon>Dikarya</taxon>
        <taxon>Basidiomycota</taxon>
        <taxon>Agaricomycotina</taxon>
        <taxon>Agaricomycetes</taxon>
        <taxon>Agaricomycetidae</taxon>
        <taxon>Agaricales</taxon>
        <taxon>Agaricineae</taxon>
        <taxon>Strophariaceae</taxon>
        <taxon>Pholiota</taxon>
    </lineage>
</organism>
<dbReference type="PANTHER" id="PTHR47381">
    <property type="entry name" value="ALPHA/BETA-HYDROLASES SUPERFAMILY PROTEIN"/>
    <property type="match status" value="1"/>
</dbReference>
<dbReference type="InterPro" id="IPR029058">
    <property type="entry name" value="AB_hydrolase_fold"/>
</dbReference>
<dbReference type="SUPFAM" id="SSF52540">
    <property type="entry name" value="P-loop containing nucleoside triphosphate hydrolases"/>
    <property type="match status" value="1"/>
</dbReference>
<dbReference type="Gene3D" id="3.40.50.1820">
    <property type="entry name" value="alpha/beta hydrolase"/>
    <property type="match status" value="1"/>
</dbReference>
<dbReference type="EMBL" id="MU155419">
    <property type="protein sequence ID" value="KAF9473753.1"/>
    <property type="molecule type" value="Genomic_DNA"/>
</dbReference>
<dbReference type="Proteomes" id="UP000807469">
    <property type="component" value="Unassembled WGS sequence"/>
</dbReference>